<evidence type="ECO:0000313" key="2">
    <source>
        <dbReference type="Proteomes" id="UP001152531"/>
    </source>
</evidence>
<dbReference type="EMBL" id="CALSDN010000001">
    <property type="protein sequence ID" value="CAH6718778.1"/>
    <property type="molecule type" value="Genomic_DNA"/>
</dbReference>
<reference evidence="1" key="1">
    <citation type="submission" date="2022-06" db="EMBL/GenBank/DDBJ databases">
        <authorList>
            <person name="Legras J.-L."/>
            <person name="Devillers H."/>
            <person name="Grondin C."/>
        </authorList>
    </citation>
    <scope>NUCLEOTIDE SEQUENCE</scope>
    <source>
        <strain evidence="1">CLIB 1444</strain>
    </source>
</reference>
<dbReference type="Proteomes" id="UP001152531">
    <property type="component" value="Unassembled WGS sequence"/>
</dbReference>
<name>A0ACA9Y1J9_9ASCO</name>
<gene>
    <name evidence="1" type="ORF">CLIB1444_01S14312</name>
</gene>
<evidence type="ECO:0000313" key="1">
    <source>
        <dbReference type="EMBL" id="CAH6718778.1"/>
    </source>
</evidence>
<accession>A0ACA9Y1J9</accession>
<protein>
    <submittedName>
        <fullName evidence="1">Ubiquinone biosynthesis protein Coq9p, mitochondrial</fullName>
    </submittedName>
</protein>
<sequence length="177" mass="20446">MSVLTTSFQGNSLELQLMIHWLKTQRENMAKSIEDEKFQTLSEYDRVKFLINKRLELNVPIMNKLSEGISHLMVPYNLSHSLTELHNLGDDIAFYSGDESNDFAWYSKRFSFSSVYVASELYMLSDTSKNYTNTKKFVEDQVEGVKLLGTGYENTEQWLFFNSIGLANLIKSQLLRG</sequence>
<comment type="caution">
    <text evidence="1">The sequence shown here is derived from an EMBL/GenBank/DDBJ whole genome shotgun (WGS) entry which is preliminary data.</text>
</comment>
<proteinExistence type="predicted"/>
<keyword evidence="1" id="KW-0830">Ubiquinone</keyword>
<keyword evidence="2" id="KW-1185">Reference proteome</keyword>
<organism evidence="1 2">
    <name type="scientific">[Candida] jaroonii</name>
    <dbReference type="NCBI Taxonomy" id="467808"/>
    <lineage>
        <taxon>Eukaryota</taxon>
        <taxon>Fungi</taxon>
        <taxon>Dikarya</taxon>
        <taxon>Ascomycota</taxon>
        <taxon>Saccharomycotina</taxon>
        <taxon>Pichiomycetes</taxon>
        <taxon>Debaryomycetaceae</taxon>
        <taxon>Yamadazyma</taxon>
    </lineage>
</organism>